<dbReference type="Gene3D" id="3.40.50.150">
    <property type="entry name" value="Vaccinia Virus protein VP39"/>
    <property type="match status" value="1"/>
</dbReference>
<name>A0A5D6UX30_9BACT</name>
<keyword evidence="2" id="KW-1185">Reference proteome</keyword>
<organism evidence="1 2">
    <name type="scientific">Hymenobacter lutimineralis</name>
    <dbReference type="NCBI Taxonomy" id="2606448"/>
    <lineage>
        <taxon>Bacteria</taxon>
        <taxon>Pseudomonadati</taxon>
        <taxon>Bacteroidota</taxon>
        <taxon>Cytophagia</taxon>
        <taxon>Cytophagales</taxon>
        <taxon>Hymenobacteraceae</taxon>
        <taxon>Hymenobacter</taxon>
    </lineage>
</organism>
<dbReference type="SUPFAM" id="SSF53335">
    <property type="entry name" value="S-adenosyl-L-methionine-dependent methyltransferases"/>
    <property type="match status" value="1"/>
</dbReference>
<reference evidence="1 2" key="1">
    <citation type="submission" date="2019-08" db="EMBL/GenBank/DDBJ databases">
        <authorList>
            <person name="Seo M.-J."/>
        </authorList>
    </citation>
    <scope>NUCLEOTIDE SEQUENCE [LARGE SCALE GENOMIC DNA]</scope>
    <source>
        <strain evidence="1 2">KIGAM108</strain>
    </source>
</reference>
<dbReference type="InterPro" id="IPR029063">
    <property type="entry name" value="SAM-dependent_MTases_sf"/>
</dbReference>
<dbReference type="RefSeq" id="WP_149071769.1">
    <property type="nucleotide sequence ID" value="NZ_VTHL01000016.1"/>
</dbReference>
<evidence type="ECO:0000313" key="1">
    <source>
        <dbReference type="EMBL" id="TYZ07585.1"/>
    </source>
</evidence>
<accession>A0A5D6UX30</accession>
<proteinExistence type="predicted"/>
<dbReference type="AlphaFoldDB" id="A0A5D6UX30"/>
<dbReference type="EMBL" id="VTHL01000016">
    <property type="protein sequence ID" value="TYZ07585.1"/>
    <property type="molecule type" value="Genomic_DNA"/>
</dbReference>
<sequence>MPFAELMAALEVLENNPALTDPACFSARADAQDELEVLLLDGLDSLQADTPTAMLRSLRSRVKALQTRFVALDHQLFTNLQAGIRAGEFTPESLRSQLLAYAGPPSLEGLPATGYDSLDALTNGLFPEPAQLPAPEEREPEMVYYQKTPARIIFELAAKLTPKDILYDLGAGLGQVPLLVHLLSGATARGIEIEPSYCQHAQACAAALNLPQVQFQYADARTADYADATAFYLFTPFTGSILQQVLARLRELAQQRPLRLFSYGPSTGALREQLWLRRLDAGKHAYQMAEFQSIL</sequence>
<gene>
    <name evidence="1" type="ORF">FY528_14575</name>
</gene>
<evidence type="ECO:0000313" key="2">
    <source>
        <dbReference type="Proteomes" id="UP000322791"/>
    </source>
</evidence>
<dbReference type="Proteomes" id="UP000322791">
    <property type="component" value="Unassembled WGS sequence"/>
</dbReference>
<comment type="caution">
    <text evidence="1">The sequence shown here is derived from an EMBL/GenBank/DDBJ whole genome shotgun (WGS) entry which is preliminary data.</text>
</comment>
<evidence type="ECO:0008006" key="3">
    <source>
        <dbReference type="Google" id="ProtNLM"/>
    </source>
</evidence>
<protein>
    <recommendedName>
        <fullName evidence="3">Class I SAM-dependent methyltransferase</fullName>
    </recommendedName>
</protein>